<gene>
    <name evidence="1" type="ORF">LSAA_3070</name>
</gene>
<protein>
    <submittedName>
        <fullName evidence="1">(salmon louse) hypothetical protein</fullName>
    </submittedName>
</protein>
<sequence>MCCTDSIRVGRLKDLHLHNLGGTIEQLSLKGFFFFHPHCHYSKRYLRYQSSFLFQRRQLFDFEKDSTVPWTSIPFTSCGIKEYTFLKLLRIIFVNPSSSIIHPGILSCGEIRAKSILDFCSPLDQE</sequence>
<dbReference type="AlphaFoldDB" id="A0A7R8CIS2"/>
<dbReference type="Proteomes" id="UP000675881">
    <property type="component" value="Chromosome 11"/>
</dbReference>
<dbReference type="EMBL" id="HG994590">
    <property type="protein sequence ID" value="CAF2804104.1"/>
    <property type="molecule type" value="Genomic_DNA"/>
</dbReference>
<reference evidence="1" key="1">
    <citation type="submission" date="2021-02" db="EMBL/GenBank/DDBJ databases">
        <authorList>
            <person name="Bekaert M."/>
        </authorList>
    </citation>
    <scope>NUCLEOTIDE SEQUENCE</scope>
    <source>
        <strain evidence="1">IoA-00</strain>
    </source>
</reference>
<name>A0A7R8CIS2_LEPSM</name>
<evidence type="ECO:0000313" key="2">
    <source>
        <dbReference type="Proteomes" id="UP000675881"/>
    </source>
</evidence>
<evidence type="ECO:0000313" key="1">
    <source>
        <dbReference type="EMBL" id="CAF2804104.1"/>
    </source>
</evidence>
<organism evidence="1 2">
    <name type="scientific">Lepeophtheirus salmonis</name>
    <name type="common">Salmon louse</name>
    <name type="synonym">Caligus salmonis</name>
    <dbReference type="NCBI Taxonomy" id="72036"/>
    <lineage>
        <taxon>Eukaryota</taxon>
        <taxon>Metazoa</taxon>
        <taxon>Ecdysozoa</taxon>
        <taxon>Arthropoda</taxon>
        <taxon>Crustacea</taxon>
        <taxon>Multicrustacea</taxon>
        <taxon>Hexanauplia</taxon>
        <taxon>Copepoda</taxon>
        <taxon>Siphonostomatoida</taxon>
        <taxon>Caligidae</taxon>
        <taxon>Lepeophtheirus</taxon>
    </lineage>
</organism>
<keyword evidence="2" id="KW-1185">Reference proteome</keyword>
<proteinExistence type="predicted"/>
<accession>A0A7R8CIS2</accession>